<keyword evidence="2" id="KW-1185">Reference proteome</keyword>
<sequence>MEQTINTMPALSPSYLGATATWLKHSFELPTPASLSWDNLENLLARKLEALISEDFHQFIFLLYRIDVPEQAVRDILDDAGDNVNVYTQIARLIIRRQVQKIITRESFAQPPAAGPDDEERW</sequence>
<dbReference type="RefSeq" id="WP_108685414.1">
    <property type="nucleotide sequence ID" value="NZ_QCYK01000001.1"/>
</dbReference>
<gene>
    <name evidence="1" type="ORF">DCC81_04625</name>
</gene>
<organism evidence="1 2">
    <name type="scientific">Chitinophaga parva</name>
    <dbReference type="NCBI Taxonomy" id="2169414"/>
    <lineage>
        <taxon>Bacteria</taxon>
        <taxon>Pseudomonadati</taxon>
        <taxon>Bacteroidota</taxon>
        <taxon>Chitinophagia</taxon>
        <taxon>Chitinophagales</taxon>
        <taxon>Chitinophagaceae</taxon>
        <taxon>Chitinophaga</taxon>
    </lineage>
</organism>
<dbReference type="Proteomes" id="UP000244450">
    <property type="component" value="Unassembled WGS sequence"/>
</dbReference>
<protein>
    <submittedName>
        <fullName evidence="1">Uncharacterized protein</fullName>
    </submittedName>
</protein>
<evidence type="ECO:0000313" key="2">
    <source>
        <dbReference type="Proteomes" id="UP000244450"/>
    </source>
</evidence>
<dbReference type="EMBL" id="QCYK01000001">
    <property type="protein sequence ID" value="PUZ28775.1"/>
    <property type="molecule type" value="Genomic_DNA"/>
</dbReference>
<dbReference type="OrthoDB" id="711735at2"/>
<comment type="caution">
    <text evidence="1">The sequence shown here is derived from an EMBL/GenBank/DDBJ whole genome shotgun (WGS) entry which is preliminary data.</text>
</comment>
<name>A0A2T7BM69_9BACT</name>
<reference evidence="1 2" key="1">
    <citation type="submission" date="2018-04" db="EMBL/GenBank/DDBJ databases">
        <title>Chitinophaga fuyangensis sp. nov., isolated from soil in a chemical factory.</title>
        <authorList>
            <person name="Chen K."/>
        </authorList>
    </citation>
    <scope>NUCLEOTIDE SEQUENCE [LARGE SCALE GENOMIC DNA]</scope>
    <source>
        <strain evidence="1 2">LY-1</strain>
    </source>
</reference>
<accession>A0A2T7BM69</accession>
<proteinExistence type="predicted"/>
<dbReference type="AlphaFoldDB" id="A0A2T7BM69"/>
<evidence type="ECO:0000313" key="1">
    <source>
        <dbReference type="EMBL" id="PUZ28775.1"/>
    </source>
</evidence>